<sequence length="449" mass="53435">MSDKKETSESTDTGDTTEGGDYEDDFEKDLEWLINEEEKEISDDIQNHDENEEDFETNTDKDLEDRKNPSQDSLEPEEILKDEERNSSQEPPEPEEALNDASQNEIHSIFELDPKALEPASDTDSESSGQESRLEDKEEDDEDIKRYILEKIEEANKLLLGQEPLDETKERKLKFNDNIVELEVTSLTNTEADKNDPYREQNIAARLSQLRISNETGQEDIALSINERYFFFPQPPPIRPSSAINITRNIERGRSPRRVQSAKMCLGVRSSTFCLSPRQKDLQKQIEQRREKIRREEENQKKMLEDEKKRENDRVFQAWLQKKKDQMLQEKRVQRAKEMENLNSRENRNPDEAFKLWLKRKQQEQIKEKQMQTLKEQEEGMFFLPRTAENDKAYKQWLRKKRRERREEQLVARERSKQFRQEARRAKQIENILHSISEPKSLRFTDQYC</sequence>
<organism evidence="15 16">
    <name type="scientific">Ophiophagus hannah</name>
    <name type="common">King cobra</name>
    <name type="synonym">Naja hannah</name>
    <dbReference type="NCBI Taxonomy" id="8665"/>
    <lineage>
        <taxon>Eukaryota</taxon>
        <taxon>Metazoa</taxon>
        <taxon>Chordata</taxon>
        <taxon>Craniata</taxon>
        <taxon>Vertebrata</taxon>
        <taxon>Euteleostomi</taxon>
        <taxon>Lepidosauria</taxon>
        <taxon>Squamata</taxon>
        <taxon>Bifurcata</taxon>
        <taxon>Unidentata</taxon>
        <taxon>Episquamata</taxon>
        <taxon>Toxicofera</taxon>
        <taxon>Serpentes</taxon>
        <taxon>Colubroidea</taxon>
        <taxon>Elapidae</taxon>
        <taxon>Elapinae</taxon>
        <taxon>Ophiophagus</taxon>
    </lineage>
</organism>
<evidence type="ECO:0000256" key="2">
    <source>
        <dbReference type="ARBA" id="ARBA00004230"/>
    </source>
</evidence>
<evidence type="ECO:0000256" key="6">
    <source>
        <dbReference type="ARBA" id="ARBA00022490"/>
    </source>
</evidence>
<accession>V8P3M4</accession>
<proteinExistence type="inferred from homology"/>
<evidence type="ECO:0000256" key="1">
    <source>
        <dbReference type="ARBA" id="ARBA00002213"/>
    </source>
</evidence>
<evidence type="ECO:0000256" key="7">
    <source>
        <dbReference type="ARBA" id="ARBA00022701"/>
    </source>
</evidence>
<evidence type="ECO:0000256" key="3">
    <source>
        <dbReference type="ARBA" id="ARBA00004245"/>
    </source>
</evidence>
<evidence type="ECO:0000256" key="9">
    <source>
        <dbReference type="ARBA" id="ARBA00023054"/>
    </source>
</evidence>
<comment type="similarity">
    <text evidence="4">Belongs to the CCDC181 family.</text>
</comment>
<dbReference type="EMBL" id="AZIM01000987">
    <property type="protein sequence ID" value="ETE68576.1"/>
    <property type="molecule type" value="Genomic_DNA"/>
</dbReference>
<dbReference type="Proteomes" id="UP000018936">
    <property type="component" value="Unassembled WGS sequence"/>
</dbReference>
<feature type="compositionally biased region" description="Basic and acidic residues" evidence="14">
    <location>
        <begin position="58"/>
        <end position="69"/>
    </location>
</feature>
<dbReference type="GO" id="GO:0008017">
    <property type="term" value="F:microtubule binding"/>
    <property type="evidence" value="ECO:0007669"/>
    <property type="project" value="InterPro"/>
</dbReference>
<dbReference type="AlphaFoldDB" id="V8P3M4"/>
<comment type="subcellular location">
    <subcellularLocation>
        <location evidence="2">Cell projection</location>
        <location evidence="2">Cilium</location>
        <location evidence="2">Flagellum</location>
    </subcellularLocation>
    <subcellularLocation>
        <location evidence="3">Cytoplasm</location>
        <location evidence="3">Cytoskeleton</location>
    </subcellularLocation>
</comment>
<feature type="compositionally biased region" description="Acidic residues" evidence="14">
    <location>
        <begin position="18"/>
        <end position="43"/>
    </location>
</feature>
<gene>
    <name evidence="15" type="ORF">L345_05628</name>
</gene>
<dbReference type="GO" id="GO:0031514">
    <property type="term" value="C:motile cilium"/>
    <property type="evidence" value="ECO:0007669"/>
    <property type="project" value="UniProtKB-SubCell"/>
</dbReference>
<protein>
    <recommendedName>
        <fullName evidence="5">Coiled-coil domain-containing protein 181</fullName>
    </recommendedName>
</protein>
<dbReference type="GO" id="GO:0005874">
    <property type="term" value="C:microtubule"/>
    <property type="evidence" value="ECO:0007669"/>
    <property type="project" value="UniProtKB-KW"/>
</dbReference>
<comment type="caution">
    <text evidence="15">The sequence shown here is derived from an EMBL/GenBank/DDBJ whole genome shotgun (WGS) entry which is preliminary data.</text>
</comment>
<comment type="subunit">
    <text evidence="13">Homodimer. Interacts with HOOK1. Interacts with HOOK2. Interacts with HOOK3.</text>
</comment>
<evidence type="ECO:0000256" key="5">
    <source>
        <dbReference type="ARBA" id="ARBA00022306"/>
    </source>
</evidence>
<evidence type="ECO:0000256" key="14">
    <source>
        <dbReference type="SAM" id="MobiDB-lite"/>
    </source>
</evidence>
<dbReference type="OrthoDB" id="6288248at2759"/>
<evidence type="ECO:0000313" key="16">
    <source>
        <dbReference type="Proteomes" id="UP000018936"/>
    </source>
</evidence>
<keyword evidence="9" id="KW-0175">Coiled coil</keyword>
<evidence type="ECO:0000256" key="13">
    <source>
        <dbReference type="ARBA" id="ARBA00047162"/>
    </source>
</evidence>
<keyword evidence="6" id="KW-0963">Cytoplasm</keyword>
<evidence type="ECO:0000256" key="8">
    <source>
        <dbReference type="ARBA" id="ARBA00022846"/>
    </source>
</evidence>
<dbReference type="PANTHER" id="PTHR14320">
    <property type="entry name" value="COILED-COIL DOMAIN-CONTAINING PROTEIN 181"/>
    <property type="match status" value="1"/>
</dbReference>
<evidence type="ECO:0000256" key="12">
    <source>
        <dbReference type="ARBA" id="ARBA00023273"/>
    </source>
</evidence>
<keyword evidence="12" id="KW-0966">Cell projection</keyword>
<keyword evidence="11" id="KW-0206">Cytoskeleton</keyword>
<keyword evidence="7" id="KW-0493">Microtubule</keyword>
<keyword evidence="8" id="KW-0282">Flagellum</keyword>
<reference evidence="15 16" key="1">
    <citation type="journal article" date="2013" name="Proc. Natl. Acad. Sci. U.S.A.">
        <title>The king cobra genome reveals dynamic gene evolution and adaptation in the snake venom system.</title>
        <authorList>
            <person name="Vonk F.J."/>
            <person name="Casewell N.R."/>
            <person name="Henkel C.V."/>
            <person name="Heimberg A.M."/>
            <person name="Jansen H.J."/>
            <person name="McCleary R.J."/>
            <person name="Kerkkamp H.M."/>
            <person name="Vos R.A."/>
            <person name="Guerreiro I."/>
            <person name="Calvete J.J."/>
            <person name="Wuster W."/>
            <person name="Woods A.E."/>
            <person name="Logan J.M."/>
            <person name="Harrison R.A."/>
            <person name="Castoe T.A."/>
            <person name="de Koning A.P."/>
            <person name="Pollock D.D."/>
            <person name="Yandell M."/>
            <person name="Calderon D."/>
            <person name="Renjifo C."/>
            <person name="Currier R.B."/>
            <person name="Salgado D."/>
            <person name="Pla D."/>
            <person name="Sanz L."/>
            <person name="Hyder A.S."/>
            <person name="Ribeiro J.M."/>
            <person name="Arntzen J.W."/>
            <person name="van den Thillart G.E."/>
            <person name="Boetzer M."/>
            <person name="Pirovano W."/>
            <person name="Dirks R.P."/>
            <person name="Spaink H.P."/>
            <person name="Duboule D."/>
            <person name="McGlinn E."/>
            <person name="Kini R.M."/>
            <person name="Richardson M.K."/>
        </authorList>
    </citation>
    <scope>NUCLEOTIDE SEQUENCE</scope>
    <source>
        <tissue evidence="15">Blood</tissue>
    </source>
</reference>
<feature type="non-terminal residue" evidence="15">
    <location>
        <position position="1"/>
    </location>
</feature>
<feature type="region of interest" description="Disordered" evidence="14">
    <location>
        <begin position="1"/>
        <end position="142"/>
    </location>
</feature>
<keyword evidence="10" id="KW-0969">Cilium</keyword>
<name>V8P3M4_OPHHA</name>
<feature type="compositionally biased region" description="Basic and acidic residues" evidence="14">
    <location>
        <begin position="78"/>
        <end position="87"/>
    </location>
</feature>
<evidence type="ECO:0000256" key="11">
    <source>
        <dbReference type="ARBA" id="ARBA00023212"/>
    </source>
</evidence>
<dbReference type="PANTHER" id="PTHR14320:SF2">
    <property type="entry name" value="COILED-COIL DOMAIN-CONTAINING PROTEIN 181"/>
    <property type="match status" value="1"/>
</dbReference>
<evidence type="ECO:0000256" key="4">
    <source>
        <dbReference type="ARBA" id="ARBA00005737"/>
    </source>
</evidence>
<keyword evidence="16" id="KW-1185">Reference proteome</keyword>
<dbReference type="InterPro" id="IPR026687">
    <property type="entry name" value="CCDC181"/>
</dbReference>
<feature type="region of interest" description="Disordered" evidence="14">
    <location>
        <begin position="285"/>
        <end position="309"/>
    </location>
</feature>
<evidence type="ECO:0000313" key="15">
    <source>
        <dbReference type="EMBL" id="ETE68576.1"/>
    </source>
</evidence>
<evidence type="ECO:0000256" key="10">
    <source>
        <dbReference type="ARBA" id="ARBA00023069"/>
    </source>
</evidence>
<comment type="function">
    <text evidence="1">Microtubule-binding protein that localizes to the microtubular manchette of elongating spermatids.</text>
</comment>